<keyword evidence="1" id="KW-0175">Coiled coil</keyword>
<gene>
    <name evidence="2" type="ORF">BXY82_2919</name>
</gene>
<name>A0A4V3F6W8_9FLAO</name>
<sequence>MKSILTICIFVLLCNVKGFSQENLNAYKYVIVPNSYSFLNGADQYQVNSLTKFLFEKYGFTALFAEDDYPDDLTNNRCLGLFADVEKLSAFLKTKLQVHLKDCNNKIVYSSVVGESREKEYEKAYHFALRDAFNSFQTLNYNYQPNTTTTKLTDTTPSSPVSAEAQEEIERLQKEVEALKGSKLREEEALRKAEKQKQLKDVQPEVAQKVEKVIKADAKSNETVQTLFANPVENGYTITDASTKMLYHLVFSGKEDVYIVKGQDAIMYKMNTTWIIATANDSGVSMKTLNVKFN</sequence>
<dbReference type="EMBL" id="SOBW01000010">
    <property type="protein sequence ID" value="TDU34256.1"/>
    <property type="molecule type" value="Genomic_DNA"/>
</dbReference>
<proteinExistence type="predicted"/>
<dbReference type="AlphaFoldDB" id="A0A4V3F6W8"/>
<organism evidence="2 3">
    <name type="scientific">Gelidibacter sediminis</name>
    <dbReference type="NCBI Taxonomy" id="1608710"/>
    <lineage>
        <taxon>Bacteria</taxon>
        <taxon>Pseudomonadati</taxon>
        <taxon>Bacteroidota</taxon>
        <taxon>Flavobacteriia</taxon>
        <taxon>Flavobacteriales</taxon>
        <taxon>Flavobacteriaceae</taxon>
        <taxon>Gelidibacter</taxon>
    </lineage>
</organism>
<evidence type="ECO:0000313" key="3">
    <source>
        <dbReference type="Proteomes" id="UP000294689"/>
    </source>
</evidence>
<dbReference type="Proteomes" id="UP000294689">
    <property type="component" value="Unassembled WGS sequence"/>
</dbReference>
<accession>A0A4V3F6W8</accession>
<reference evidence="2 3" key="1">
    <citation type="submission" date="2019-03" db="EMBL/GenBank/DDBJ databases">
        <title>Genomic Encyclopedia of Archaeal and Bacterial Type Strains, Phase II (KMG-II): from individual species to whole genera.</title>
        <authorList>
            <person name="Goeker M."/>
        </authorList>
    </citation>
    <scope>NUCLEOTIDE SEQUENCE [LARGE SCALE GENOMIC DNA]</scope>
    <source>
        <strain evidence="2 3">DSM 28135</strain>
    </source>
</reference>
<evidence type="ECO:0000313" key="2">
    <source>
        <dbReference type="EMBL" id="TDU34256.1"/>
    </source>
</evidence>
<evidence type="ECO:0000256" key="1">
    <source>
        <dbReference type="SAM" id="Coils"/>
    </source>
</evidence>
<dbReference type="RefSeq" id="WP_133758919.1">
    <property type="nucleotide sequence ID" value="NZ_SOBW01000010.1"/>
</dbReference>
<comment type="caution">
    <text evidence="2">The sequence shown here is derived from an EMBL/GenBank/DDBJ whole genome shotgun (WGS) entry which is preliminary data.</text>
</comment>
<protein>
    <submittedName>
        <fullName evidence="2">Uncharacterized protein</fullName>
    </submittedName>
</protein>
<feature type="coiled-coil region" evidence="1">
    <location>
        <begin position="162"/>
        <end position="196"/>
    </location>
</feature>
<keyword evidence="3" id="KW-1185">Reference proteome</keyword>
<dbReference type="OrthoDB" id="1274006at2"/>